<evidence type="ECO:0000256" key="2">
    <source>
        <dbReference type="ARBA" id="ARBA00022598"/>
    </source>
</evidence>
<evidence type="ECO:0000256" key="5">
    <source>
        <dbReference type="ARBA" id="ARBA00022917"/>
    </source>
</evidence>
<dbReference type="Gene3D" id="3.90.1300.10">
    <property type="entry name" value="Amidase signature (AS) domain"/>
    <property type="match status" value="1"/>
</dbReference>
<reference evidence="10 11" key="1">
    <citation type="submission" date="2021-08" db="EMBL/GenBank/DDBJ databases">
        <title>Draft genome sequence of Spirulina subsalsa with high tolerance to salinity and hype-accumulation of phycocyanin.</title>
        <authorList>
            <person name="Pei H."/>
            <person name="Jiang L."/>
        </authorList>
    </citation>
    <scope>NUCLEOTIDE SEQUENCE [LARGE SCALE GENOMIC DNA]</scope>
    <source>
        <strain evidence="10 11">FACHB-351</strain>
    </source>
</reference>
<comment type="similarity">
    <text evidence="1 8">Belongs to the amidase family. GatA subfamily.</text>
</comment>
<evidence type="ECO:0000313" key="11">
    <source>
        <dbReference type="Proteomes" id="UP001526426"/>
    </source>
</evidence>
<evidence type="ECO:0000259" key="9">
    <source>
        <dbReference type="Pfam" id="PF01425"/>
    </source>
</evidence>
<comment type="function">
    <text evidence="6 8">Allows the formation of correctly charged Gln-tRNA(Gln) through the transamidation of misacylated Glu-tRNA(Gln) in organisms which lack glutaminyl-tRNA synthetase. The reaction takes place in the presence of glutamine and ATP through an activated gamma-phospho-Glu-tRNA(Gln).</text>
</comment>
<dbReference type="SUPFAM" id="SSF75304">
    <property type="entry name" value="Amidase signature (AS) enzymes"/>
    <property type="match status" value="1"/>
</dbReference>
<keyword evidence="3 8" id="KW-0547">Nucleotide-binding</keyword>
<organism evidence="10 11">
    <name type="scientific">Spirulina subsalsa FACHB-351</name>
    <dbReference type="NCBI Taxonomy" id="234711"/>
    <lineage>
        <taxon>Bacteria</taxon>
        <taxon>Bacillati</taxon>
        <taxon>Cyanobacteriota</taxon>
        <taxon>Cyanophyceae</taxon>
        <taxon>Spirulinales</taxon>
        <taxon>Spirulinaceae</taxon>
        <taxon>Spirulina</taxon>
    </lineage>
</organism>
<dbReference type="PROSITE" id="PS00571">
    <property type="entry name" value="AMIDASES"/>
    <property type="match status" value="1"/>
</dbReference>
<evidence type="ECO:0000256" key="1">
    <source>
        <dbReference type="ARBA" id="ARBA00008069"/>
    </source>
</evidence>
<dbReference type="InterPro" id="IPR000120">
    <property type="entry name" value="Amidase"/>
</dbReference>
<keyword evidence="4 8" id="KW-0067">ATP-binding</keyword>
<feature type="active site" description="Charge relay system" evidence="8">
    <location>
        <position position="75"/>
    </location>
</feature>
<evidence type="ECO:0000313" key="10">
    <source>
        <dbReference type="EMBL" id="MCW6037167.1"/>
    </source>
</evidence>
<dbReference type="InterPro" id="IPR020556">
    <property type="entry name" value="Amidase_CS"/>
</dbReference>
<dbReference type="EMBL" id="JAIHOM010000059">
    <property type="protein sequence ID" value="MCW6037167.1"/>
    <property type="molecule type" value="Genomic_DNA"/>
</dbReference>
<evidence type="ECO:0000256" key="4">
    <source>
        <dbReference type="ARBA" id="ARBA00022840"/>
    </source>
</evidence>
<dbReference type="InterPro" id="IPR004412">
    <property type="entry name" value="GatA"/>
</dbReference>
<evidence type="ECO:0000256" key="6">
    <source>
        <dbReference type="ARBA" id="ARBA00025295"/>
    </source>
</evidence>
<name>A0ABT3L7K1_9CYAN</name>
<keyword evidence="2 8" id="KW-0436">Ligase</keyword>
<keyword evidence="5 8" id="KW-0648">Protein biosynthesis</keyword>
<dbReference type="Proteomes" id="UP001526426">
    <property type="component" value="Unassembled WGS sequence"/>
</dbReference>
<accession>A0ABT3L7K1</accession>
<dbReference type="EC" id="6.3.5.7" evidence="8"/>
<gene>
    <name evidence="8 10" type="primary">gatA</name>
    <name evidence="10" type="ORF">K4A83_12935</name>
</gene>
<comment type="subunit">
    <text evidence="8">Heterotrimer of A, B and C subunits.</text>
</comment>
<feature type="active site" description="Charge relay system" evidence="8">
    <location>
        <position position="150"/>
    </location>
</feature>
<dbReference type="PANTHER" id="PTHR11895">
    <property type="entry name" value="TRANSAMIDASE"/>
    <property type="match status" value="1"/>
</dbReference>
<dbReference type="NCBIfam" id="TIGR00132">
    <property type="entry name" value="gatA"/>
    <property type="match status" value="1"/>
</dbReference>
<dbReference type="PANTHER" id="PTHR11895:SF151">
    <property type="entry name" value="GLUTAMYL-TRNA(GLN) AMIDOTRANSFERASE SUBUNIT A"/>
    <property type="match status" value="1"/>
</dbReference>
<dbReference type="InterPro" id="IPR023631">
    <property type="entry name" value="Amidase_dom"/>
</dbReference>
<comment type="catalytic activity">
    <reaction evidence="7 8">
        <text>L-glutamyl-tRNA(Gln) + L-glutamine + ATP + H2O = L-glutaminyl-tRNA(Gln) + L-glutamate + ADP + phosphate + H(+)</text>
        <dbReference type="Rhea" id="RHEA:17521"/>
        <dbReference type="Rhea" id="RHEA-COMP:9681"/>
        <dbReference type="Rhea" id="RHEA-COMP:9684"/>
        <dbReference type="ChEBI" id="CHEBI:15377"/>
        <dbReference type="ChEBI" id="CHEBI:15378"/>
        <dbReference type="ChEBI" id="CHEBI:29985"/>
        <dbReference type="ChEBI" id="CHEBI:30616"/>
        <dbReference type="ChEBI" id="CHEBI:43474"/>
        <dbReference type="ChEBI" id="CHEBI:58359"/>
        <dbReference type="ChEBI" id="CHEBI:78520"/>
        <dbReference type="ChEBI" id="CHEBI:78521"/>
        <dbReference type="ChEBI" id="CHEBI:456216"/>
        <dbReference type="EC" id="6.3.5.7"/>
    </reaction>
</comment>
<evidence type="ECO:0000256" key="3">
    <source>
        <dbReference type="ARBA" id="ARBA00022741"/>
    </source>
</evidence>
<proteinExistence type="inferred from homology"/>
<keyword evidence="11" id="KW-1185">Reference proteome</keyword>
<feature type="active site" description="Acyl-ester intermediate" evidence="8">
    <location>
        <position position="174"/>
    </location>
</feature>
<dbReference type="HAMAP" id="MF_00120">
    <property type="entry name" value="GatA"/>
    <property type="match status" value="1"/>
</dbReference>
<sequence>MASIRELHTQLVRKERSAVEITTEALERIQTLEPKLHSFLQITADHALAQAKQVDQQIAAGEEIGLLAGIPIGIKDNMCTDGIPTTCGSRILENFVPPYESTVTEKLKKAGAVMVGKTNLDEFAMGSSTENSGYQVTANPWDLSRVPGGSSGGSAAAVAAQECVVALGSDTGGSIRQPASLCGVVGMKPTYGLVSRYGLVAYASSLDQIGPFGGCVEDAAILLGAIAGYDPKDSTSLKVDIPNYAQLLKPNFRPKSRLRIGVIKETFGGGLDSQVEEKVKAAIEVLQNLGAEIQIVSCPRFGYGLPAYYIIAPSEASANLARYDAVKYGIRAEEADNLVDMYKKTRAKGFGTEVKRRIMLGTYALSAGYYDAYYLKAQKVRTLIKQDFESAFEKVDVLVCPTSPTTAFKAGEKTADPLSMYLSDLMTIPVNLAGLPALSIPCGFDQQGLPIGMQLIGKVLREDQLLQVAYAYEQSTDWHLRTPIL</sequence>
<evidence type="ECO:0000256" key="7">
    <source>
        <dbReference type="ARBA" id="ARBA00047407"/>
    </source>
</evidence>
<dbReference type="InterPro" id="IPR036928">
    <property type="entry name" value="AS_sf"/>
</dbReference>
<protein>
    <recommendedName>
        <fullName evidence="8">Glutamyl-tRNA(Gln) amidotransferase subunit A</fullName>
        <shortName evidence="8">Glu-ADT subunit A</shortName>
        <ecNumber evidence="8">6.3.5.7</ecNumber>
    </recommendedName>
</protein>
<feature type="domain" description="Amidase" evidence="9">
    <location>
        <begin position="20"/>
        <end position="466"/>
    </location>
</feature>
<comment type="caution">
    <text evidence="10">The sequence shown here is derived from an EMBL/GenBank/DDBJ whole genome shotgun (WGS) entry which is preliminary data.</text>
</comment>
<evidence type="ECO:0000256" key="8">
    <source>
        <dbReference type="HAMAP-Rule" id="MF_00120"/>
    </source>
</evidence>
<dbReference type="RefSeq" id="WP_265265002.1">
    <property type="nucleotide sequence ID" value="NZ_JAIHOM010000059.1"/>
</dbReference>
<dbReference type="Pfam" id="PF01425">
    <property type="entry name" value="Amidase"/>
    <property type="match status" value="1"/>
</dbReference>